<dbReference type="EMBL" id="HACM01008683">
    <property type="protein sequence ID" value="CRZ09125.1"/>
    <property type="molecule type" value="Transcribed_RNA"/>
</dbReference>
<dbReference type="Gene3D" id="1.10.10.10">
    <property type="entry name" value="Winged helix-like DNA-binding domain superfamily/Winged helix DNA-binding domain"/>
    <property type="match status" value="1"/>
</dbReference>
<feature type="domain" description="Peptidase M24" evidence="2">
    <location>
        <begin position="52"/>
        <end position="231"/>
    </location>
</feature>
<dbReference type="InterPro" id="IPR000994">
    <property type="entry name" value="Pept_M24"/>
</dbReference>
<dbReference type="InterPro" id="IPR047113">
    <property type="entry name" value="PA2G4/ARX1"/>
</dbReference>
<dbReference type="PANTHER" id="PTHR10804">
    <property type="entry name" value="PROTEASE FAMILY M24 METHIONYL AMINOPEPTIDASE, AMINOPEPTIDASE P"/>
    <property type="match status" value="1"/>
</dbReference>
<evidence type="ECO:0000259" key="2">
    <source>
        <dbReference type="Pfam" id="PF00557"/>
    </source>
</evidence>
<dbReference type="CDD" id="cd01089">
    <property type="entry name" value="PA2G4-like"/>
    <property type="match status" value="1"/>
</dbReference>
<dbReference type="Pfam" id="PF00557">
    <property type="entry name" value="Peptidase_M24"/>
    <property type="match status" value="1"/>
</dbReference>
<dbReference type="InterPro" id="IPR036388">
    <property type="entry name" value="WH-like_DNA-bd_sf"/>
</dbReference>
<dbReference type="SUPFAM" id="SSF55920">
    <property type="entry name" value="Creatinase/aminopeptidase"/>
    <property type="match status" value="1"/>
</dbReference>
<reference evidence="3" key="1">
    <citation type="submission" date="2015-04" db="EMBL/GenBank/DDBJ databases">
        <title>The genome sequence of the plant pathogenic Rhizarian Plasmodiophora brassicae reveals insights in its biotrophic life cycle and the origin of chitin synthesis.</title>
        <authorList>
            <person name="Schwelm A."/>
            <person name="Fogelqvist J."/>
            <person name="Knaust A."/>
            <person name="Julke S."/>
            <person name="Lilja T."/>
            <person name="Dhandapani V."/>
            <person name="Bonilla-Rosso G."/>
            <person name="Karlsson M."/>
            <person name="Shevchenko A."/>
            <person name="Choi S.R."/>
            <person name="Kim H.G."/>
            <person name="Park J.Y."/>
            <person name="Lim Y.P."/>
            <person name="Ludwig-Muller J."/>
            <person name="Dixelius C."/>
        </authorList>
    </citation>
    <scope>NUCLEOTIDE SEQUENCE</scope>
    <source>
        <tissue evidence="3">Potato root galls</tissue>
    </source>
</reference>
<dbReference type="PANTHER" id="PTHR10804:SF11">
    <property type="entry name" value="PROLIFERATION-ASSOCIATED PROTEIN 2G4"/>
    <property type="match status" value="1"/>
</dbReference>
<evidence type="ECO:0000256" key="1">
    <source>
        <dbReference type="ARBA" id="ARBA00007319"/>
    </source>
</evidence>
<dbReference type="Gene3D" id="3.90.230.10">
    <property type="entry name" value="Creatinase/methionine aminopeptidase superfamily"/>
    <property type="match status" value="1"/>
</dbReference>
<sequence>HKLSWDFCNSSFFTMSSRDESVSSGSSHADEEASIVEEKVDETLNSQDVVTKYRTCADIAQRVLQKLIGLVSKPGHKIIQICQVGDGFILKETGAVYNKPSGPKKVKVEKGIAFPTCISVNNVVGNFSPLSGDETEIKQGDLVKIDLGVQIDGYCAVVAHTVVCGVEEVSGRAADAILAAYNASELVARTLVAGNKNTQCTEIIEKVAKDFNVVPVQAVVSHNVSRNVIAGKKEIISRTDTNHKVDACTIDALDVWVIDIQMSTGEGKPKELSKPTTVFMRKPEVNYKLKMQASRFVANEIKTKFGAFPFTLRSIEDKRAKLGIAECKTHGLVQAYPVFEEKTDELVAQFKFTAMLMPSGILKITGLPVDVSKFKSEYKVTDETLVALLNQPLRIKKKKNKEAKIAEASA</sequence>
<evidence type="ECO:0000313" key="3">
    <source>
        <dbReference type="EMBL" id="CRZ09125.1"/>
    </source>
</evidence>
<dbReference type="FunFam" id="1.10.10.10:FF:000029">
    <property type="entry name" value="Proliferation-associated 2G4, a"/>
    <property type="match status" value="1"/>
</dbReference>
<dbReference type="SUPFAM" id="SSF46785">
    <property type="entry name" value="Winged helix' DNA-binding domain"/>
    <property type="match status" value="1"/>
</dbReference>
<dbReference type="InterPro" id="IPR036390">
    <property type="entry name" value="WH_DNA-bd_sf"/>
</dbReference>
<feature type="non-terminal residue" evidence="3">
    <location>
        <position position="1"/>
    </location>
</feature>
<dbReference type="AlphaFoldDB" id="A0A0H5R4J7"/>
<name>A0A0H5R4J7_9EUKA</name>
<proteinExistence type="inferred from homology"/>
<protein>
    <recommendedName>
        <fullName evidence="2">Peptidase M24 domain-containing protein</fullName>
    </recommendedName>
</protein>
<dbReference type="InterPro" id="IPR036005">
    <property type="entry name" value="Creatinase/aminopeptidase-like"/>
</dbReference>
<comment type="similarity">
    <text evidence="1">Belongs to the peptidase M24 family.</text>
</comment>
<accession>A0A0H5R4J7</accession>
<organism evidence="3">
    <name type="scientific">Spongospora subterranea</name>
    <dbReference type="NCBI Taxonomy" id="70186"/>
    <lineage>
        <taxon>Eukaryota</taxon>
        <taxon>Sar</taxon>
        <taxon>Rhizaria</taxon>
        <taxon>Endomyxa</taxon>
        <taxon>Phytomyxea</taxon>
        <taxon>Plasmodiophorida</taxon>
        <taxon>Plasmodiophoridae</taxon>
        <taxon>Spongospora</taxon>
    </lineage>
</organism>